<accession>A0A444XQC1</accession>
<keyword evidence="3" id="KW-1185">Reference proteome</keyword>
<reference evidence="2 3" key="1">
    <citation type="submission" date="2019-01" db="EMBL/GenBank/DDBJ databases">
        <title>Sequencing of cultivated peanut Arachis hypogaea provides insights into genome evolution and oil improvement.</title>
        <authorList>
            <person name="Chen X."/>
        </authorList>
    </citation>
    <scope>NUCLEOTIDE SEQUENCE [LARGE SCALE GENOMIC DNA]</scope>
    <source>
        <strain evidence="3">cv. Fuhuasheng</strain>
        <tissue evidence="2">Leaves</tissue>
    </source>
</reference>
<evidence type="ECO:0000313" key="2">
    <source>
        <dbReference type="EMBL" id="RYQ91939.1"/>
    </source>
</evidence>
<name>A0A444XQC1_ARAHY</name>
<sequence length="278" mass="32988">MTFNTIEEENEIKNQLITCIRKGKWKSNISPIEKTNPSAGLNYPARIYIHILKDIGVWIISKVVLHHSHSCCLNQAKVLKQHREFNMSVRCTIENSEKAEIRSRKIYQSFVQQQSKGVKLSDLGVFSKLFEYCYLWVLVYLDHHFWLGMRRTQRKKSVHTFFNKFIMHNNSLIQFVRQERESDAADFYVAIPCETNSSIEAQFQHVYTHEKFRKVQAQFKEKVNFITRSTHSALSYTEVEHMTTPISLTYGVHVKNGRHVNWRKFVYRCRQQEEHLNV</sequence>
<evidence type="ECO:0000313" key="3">
    <source>
        <dbReference type="Proteomes" id="UP000289738"/>
    </source>
</evidence>
<keyword evidence="1" id="KW-0539">Nucleus</keyword>
<dbReference type="PANTHER" id="PTHR31669">
    <property type="entry name" value="PROTEIN FAR1-RELATED SEQUENCE 10-RELATED"/>
    <property type="match status" value="1"/>
</dbReference>
<gene>
    <name evidence="2" type="ORF">Ahy_B09g098006</name>
</gene>
<dbReference type="Proteomes" id="UP000289738">
    <property type="component" value="Chromosome B09"/>
</dbReference>
<proteinExistence type="inferred from homology"/>
<protein>
    <recommendedName>
        <fullName evidence="1">Protein FAR1-RELATED SEQUENCE</fullName>
    </recommendedName>
</protein>
<dbReference type="PANTHER" id="PTHR31669:SF251">
    <property type="entry name" value="PROTEIN FAR1-RELATED SEQUENCE"/>
    <property type="match status" value="1"/>
</dbReference>
<comment type="function">
    <text evidence="1">Putative transcription activator involved in regulating light control of development.</text>
</comment>
<comment type="similarity">
    <text evidence="1">Belongs to the FHY3/FAR1 family.</text>
</comment>
<dbReference type="InterPro" id="IPR031052">
    <property type="entry name" value="FHY3/FAR1"/>
</dbReference>
<keyword evidence="1" id="KW-0862">Zinc</keyword>
<keyword evidence="1" id="KW-0863">Zinc-finger</keyword>
<dbReference type="GO" id="GO:0005634">
    <property type="term" value="C:nucleus"/>
    <property type="evidence" value="ECO:0007669"/>
    <property type="project" value="UniProtKB-SubCell"/>
</dbReference>
<keyword evidence="1" id="KW-0479">Metal-binding</keyword>
<comment type="subcellular location">
    <subcellularLocation>
        <location evidence="1">Nucleus</location>
    </subcellularLocation>
</comment>
<dbReference type="GO" id="GO:0008270">
    <property type="term" value="F:zinc ion binding"/>
    <property type="evidence" value="ECO:0007669"/>
    <property type="project" value="UniProtKB-UniRule"/>
</dbReference>
<dbReference type="GO" id="GO:0006355">
    <property type="term" value="P:regulation of DNA-templated transcription"/>
    <property type="evidence" value="ECO:0007669"/>
    <property type="project" value="UniProtKB-UniRule"/>
</dbReference>
<dbReference type="EMBL" id="SDMP01000019">
    <property type="protein sequence ID" value="RYQ91939.1"/>
    <property type="molecule type" value="Genomic_DNA"/>
</dbReference>
<evidence type="ECO:0000256" key="1">
    <source>
        <dbReference type="RuleBase" id="RU367018"/>
    </source>
</evidence>
<comment type="caution">
    <text evidence="2">The sequence shown here is derived from an EMBL/GenBank/DDBJ whole genome shotgun (WGS) entry which is preliminary data.</text>
</comment>
<organism evidence="2 3">
    <name type="scientific">Arachis hypogaea</name>
    <name type="common">Peanut</name>
    <dbReference type="NCBI Taxonomy" id="3818"/>
    <lineage>
        <taxon>Eukaryota</taxon>
        <taxon>Viridiplantae</taxon>
        <taxon>Streptophyta</taxon>
        <taxon>Embryophyta</taxon>
        <taxon>Tracheophyta</taxon>
        <taxon>Spermatophyta</taxon>
        <taxon>Magnoliopsida</taxon>
        <taxon>eudicotyledons</taxon>
        <taxon>Gunneridae</taxon>
        <taxon>Pentapetalae</taxon>
        <taxon>rosids</taxon>
        <taxon>fabids</taxon>
        <taxon>Fabales</taxon>
        <taxon>Fabaceae</taxon>
        <taxon>Papilionoideae</taxon>
        <taxon>50 kb inversion clade</taxon>
        <taxon>dalbergioids sensu lato</taxon>
        <taxon>Dalbergieae</taxon>
        <taxon>Pterocarpus clade</taxon>
        <taxon>Arachis</taxon>
    </lineage>
</organism>
<dbReference type="AlphaFoldDB" id="A0A444XQC1"/>